<feature type="region of interest" description="Disordered" evidence="1">
    <location>
        <begin position="116"/>
        <end position="182"/>
    </location>
</feature>
<keyword evidence="3" id="KW-1185">Reference proteome</keyword>
<feature type="compositionally biased region" description="Polar residues" evidence="1">
    <location>
        <begin position="131"/>
        <end position="163"/>
    </location>
</feature>
<evidence type="ECO:0000313" key="3">
    <source>
        <dbReference type="Proteomes" id="UP000053477"/>
    </source>
</evidence>
<protein>
    <submittedName>
        <fullName evidence="2">Uncharacterized protein</fullName>
    </submittedName>
</protein>
<reference evidence="2 3" key="1">
    <citation type="submission" date="2015-04" db="EMBL/GenBank/DDBJ databases">
        <title>Complete genome sequence of Schizopora paradoxa KUC8140, a cosmopolitan wood degrader in East Asia.</title>
        <authorList>
            <consortium name="DOE Joint Genome Institute"/>
            <person name="Min B."/>
            <person name="Park H."/>
            <person name="Jang Y."/>
            <person name="Kim J.-J."/>
            <person name="Kim K.H."/>
            <person name="Pangilinan J."/>
            <person name="Lipzen A."/>
            <person name="Riley R."/>
            <person name="Grigoriev I.V."/>
            <person name="Spatafora J.W."/>
            <person name="Choi I.-G."/>
        </authorList>
    </citation>
    <scope>NUCLEOTIDE SEQUENCE [LARGE SCALE GENOMIC DNA]</scope>
    <source>
        <strain evidence="2 3">KUC8140</strain>
    </source>
</reference>
<dbReference type="AlphaFoldDB" id="A0A0H2S7A7"/>
<proteinExistence type="predicted"/>
<feature type="compositionally biased region" description="Low complexity" evidence="1">
    <location>
        <begin position="88"/>
        <end position="102"/>
    </location>
</feature>
<dbReference type="EMBL" id="KQ085972">
    <property type="protein sequence ID" value="KLO12736.1"/>
    <property type="molecule type" value="Genomic_DNA"/>
</dbReference>
<dbReference type="Proteomes" id="UP000053477">
    <property type="component" value="Unassembled WGS sequence"/>
</dbReference>
<dbReference type="OrthoDB" id="2591449at2759"/>
<dbReference type="STRING" id="27342.A0A0H2S7A7"/>
<feature type="region of interest" description="Disordered" evidence="1">
    <location>
        <begin position="63"/>
        <end position="104"/>
    </location>
</feature>
<feature type="region of interest" description="Disordered" evidence="1">
    <location>
        <begin position="1"/>
        <end position="50"/>
    </location>
</feature>
<organism evidence="2 3">
    <name type="scientific">Schizopora paradoxa</name>
    <dbReference type="NCBI Taxonomy" id="27342"/>
    <lineage>
        <taxon>Eukaryota</taxon>
        <taxon>Fungi</taxon>
        <taxon>Dikarya</taxon>
        <taxon>Basidiomycota</taxon>
        <taxon>Agaricomycotina</taxon>
        <taxon>Agaricomycetes</taxon>
        <taxon>Hymenochaetales</taxon>
        <taxon>Schizoporaceae</taxon>
        <taxon>Schizopora</taxon>
    </lineage>
</organism>
<dbReference type="InParanoid" id="A0A0H2S7A7"/>
<sequence length="459" mass="49681">MSATPMLRSLSAPCARPHSPSPKKLSARDTPFGLFDPHGRHNHSPSVGVSSTLTIVRMPYAAGESSEVAGKDDRGGRRQLTQMHTRSHSSSSLLLRSSSPNSRTERFSFADNALVRAPQNSSRHNSLHARSASTPVASLRQARTQTKATQRFSPQQVYSSAQSARAPWTGKREMGDGDASSESFVPLPPDVLLPFASRASEVSDLFSQGANAKLLGLLSHILPSASDEASSSTPILPSSIPLASKLPEDWTFADLKFWLFQVDRTDVADALWVRTLRRAILTHSEVLWERVKAVLGAPFDLDAVTVSPSSFEGGRSALTLNLIHPVPKTVGGALHAVSEDENEGEITTYNHAEDKDAIVGLRLSTPRSHPVLSNVATACQKRSSSPSRSPRIALRSLSQNTVPTVSSPLAERHFDGRDIEMRMLRDRQPSSERPLKTAKKAPLFPGSLNFSGMRLALGA</sequence>
<evidence type="ECO:0000256" key="1">
    <source>
        <dbReference type="SAM" id="MobiDB-lite"/>
    </source>
</evidence>
<name>A0A0H2S7A7_9AGAM</name>
<evidence type="ECO:0000313" key="2">
    <source>
        <dbReference type="EMBL" id="KLO12736.1"/>
    </source>
</evidence>
<gene>
    <name evidence="2" type="ORF">SCHPADRAFT_941012</name>
</gene>
<accession>A0A0H2S7A7</accession>